<dbReference type="EMBL" id="BPRE01000003">
    <property type="protein sequence ID" value="GJE74841.1"/>
    <property type="molecule type" value="Genomic_DNA"/>
</dbReference>
<evidence type="ECO:0008006" key="4">
    <source>
        <dbReference type="Google" id="ProtNLM"/>
    </source>
</evidence>
<dbReference type="SUPFAM" id="SSF81901">
    <property type="entry name" value="HCP-like"/>
    <property type="match status" value="1"/>
</dbReference>
<dbReference type="PANTHER" id="PTHR11102">
    <property type="entry name" value="SEL-1-LIKE PROTEIN"/>
    <property type="match status" value="1"/>
</dbReference>
<reference evidence="2" key="1">
    <citation type="journal article" date="2021" name="Front. Microbiol.">
        <title>Comprehensive Comparative Genomics and Phenotyping of Methylobacterium Species.</title>
        <authorList>
            <person name="Alessa O."/>
            <person name="Ogura Y."/>
            <person name="Fujitani Y."/>
            <person name="Takami H."/>
            <person name="Hayashi T."/>
            <person name="Sahin N."/>
            <person name="Tani A."/>
        </authorList>
    </citation>
    <scope>NUCLEOTIDE SEQUENCE</scope>
    <source>
        <strain evidence="2">DSM 14458</strain>
    </source>
</reference>
<feature type="compositionally biased region" description="Low complexity" evidence="1">
    <location>
        <begin position="688"/>
        <end position="707"/>
    </location>
</feature>
<dbReference type="InterPro" id="IPR011990">
    <property type="entry name" value="TPR-like_helical_dom_sf"/>
</dbReference>
<name>A0ABQ4URQ6_9HYPH</name>
<comment type="caution">
    <text evidence="2">The sequence shown here is derived from an EMBL/GenBank/DDBJ whole genome shotgun (WGS) entry which is preliminary data.</text>
</comment>
<dbReference type="Pfam" id="PF08238">
    <property type="entry name" value="Sel1"/>
    <property type="match status" value="3"/>
</dbReference>
<evidence type="ECO:0000313" key="2">
    <source>
        <dbReference type="EMBL" id="GJE74841.1"/>
    </source>
</evidence>
<dbReference type="RefSeq" id="WP_137829383.1">
    <property type="nucleotide sequence ID" value="NZ_BPRE01000003.1"/>
</dbReference>
<sequence length="1153" mass="119096">MSKTAPISIDSFDPEVLAAAREVAKRAGVPLESWIESVTAPGSAPEDAKADSRSGESSPAREAAETSQPAKAQRGAMSAAEAAPLNASLAAMMQRLDALDRSLNEEREASKTAASRMIGEIEARLAAKLSPAATAEETPAAVTGRLAEIERQMSEIAGQLAAPRPLGRRGRPLASEMRDAVAEVRRRQRELEEGAERPAAIADAAASARPVAGEAVGLPSPAIVELQQETTRLRDSLGGLATGRDVGALEQTMRALVTDIQRAREPGDFAAIAAPIELMRVQVERLAEDVAENVHARVAGEVERLASKVDGALTGSATSFADQSALDTVFRELDEIRRLVAALAGPERIQSLAQSVQSISAQIAQLQRGSDAEVAALKPLLEEIRSELKGPDESRALLGRFEALADRMDRAAETPGGNPVGDLIGRLETLGETMRQQPAAPKDLASIQGMLETLAEKVDRVGTDDRGLDALEQHVVALAQRLDAKTADPALGRLERTMGELVAQVSALGKASALSQVSALGHAAAGKGGPDLEAVLDRVTREAVQGALSGVTAATVSDGALGLLRADLAEMRASQRDADQRLHATMEGVQALLSRLSDQLDRPAAATMTSAGALAAAAPDRAGSTFELALPESLAEVPSRERAAHERPAAPKGAPHKSAAPMPARPRPAVRPEDVLSEVTRSDDELLEPGAGRPAPGRPAAEAPLPAGSDIKTSFIAAARRAAQAAQAEAETEQPLTTRLRERISGGASHGAKSGAIASEGAQEGAVSRMRGGFEKRRRTLLLGLAAVVLALGAYQAFQLNGGAPSEEAAAPSERNAVAAAPDATKIAAGKGAEVKGGEGATADAKTAEQSPADRGAAPPAAARPPSQNAAPLADPATTQSLAEAAPRPDETGRKAAPHAMPHVASMAGLGADLAGLPTALAPLKQSALDGDGAAIWELAGRAVEGRGLSRDLAVAAKLYERLASAGYAPAQFKLGNAYEKGSGVVRDIAQAKSWYGRAADMGNTRAMHNLAVLHAENPAANGRPDFVTAASAFRRAAEYGVRDSQYNLAVLYARGLGVSQDLVQSYLWFSAAAAQGDEEAGRKRDEVAGKLNPADLARGRELVAGFKPKAADPAANEAPTPKLQAAAPPTSLIGAPSPNLPSANALPKRAGV</sequence>
<dbReference type="Gene3D" id="1.25.40.10">
    <property type="entry name" value="Tetratricopeptide repeat domain"/>
    <property type="match status" value="1"/>
</dbReference>
<feature type="region of interest" description="Disordered" evidence="1">
    <location>
        <begin position="635"/>
        <end position="707"/>
    </location>
</feature>
<feature type="region of interest" description="Disordered" evidence="1">
    <location>
        <begin position="745"/>
        <end position="766"/>
    </location>
</feature>
<feature type="region of interest" description="Disordered" evidence="1">
    <location>
        <begin position="30"/>
        <end position="81"/>
    </location>
</feature>
<accession>A0ABQ4URQ6</accession>
<organism evidence="2 3">
    <name type="scientific">Methylorubrum suomiense</name>
    <dbReference type="NCBI Taxonomy" id="144191"/>
    <lineage>
        <taxon>Bacteria</taxon>
        <taxon>Pseudomonadati</taxon>
        <taxon>Pseudomonadota</taxon>
        <taxon>Alphaproteobacteria</taxon>
        <taxon>Hyphomicrobiales</taxon>
        <taxon>Methylobacteriaceae</taxon>
        <taxon>Methylorubrum</taxon>
    </lineage>
</organism>
<evidence type="ECO:0000313" key="3">
    <source>
        <dbReference type="Proteomes" id="UP001055093"/>
    </source>
</evidence>
<keyword evidence="3" id="KW-1185">Reference proteome</keyword>
<evidence type="ECO:0000256" key="1">
    <source>
        <dbReference type="SAM" id="MobiDB-lite"/>
    </source>
</evidence>
<proteinExistence type="predicted"/>
<dbReference type="Proteomes" id="UP001055093">
    <property type="component" value="Unassembled WGS sequence"/>
</dbReference>
<feature type="compositionally biased region" description="Basic and acidic residues" evidence="1">
    <location>
        <begin position="638"/>
        <end position="649"/>
    </location>
</feature>
<dbReference type="PANTHER" id="PTHR11102:SF160">
    <property type="entry name" value="ERAD-ASSOCIATED E3 UBIQUITIN-PROTEIN LIGASE COMPONENT HRD3"/>
    <property type="match status" value="1"/>
</dbReference>
<feature type="region of interest" description="Disordered" evidence="1">
    <location>
        <begin position="831"/>
        <end position="898"/>
    </location>
</feature>
<gene>
    <name evidence="2" type="ORF">BGCPKDLD_1414</name>
</gene>
<dbReference type="InterPro" id="IPR050767">
    <property type="entry name" value="Sel1_AlgK"/>
</dbReference>
<feature type="compositionally biased region" description="Low complexity" evidence="1">
    <location>
        <begin position="853"/>
        <end position="872"/>
    </location>
</feature>
<feature type="compositionally biased region" description="Low complexity" evidence="1">
    <location>
        <begin position="745"/>
        <end position="759"/>
    </location>
</feature>
<dbReference type="SMART" id="SM00671">
    <property type="entry name" value="SEL1"/>
    <property type="match status" value="4"/>
</dbReference>
<dbReference type="InterPro" id="IPR006597">
    <property type="entry name" value="Sel1-like"/>
</dbReference>
<protein>
    <recommendedName>
        <fullName evidence="4">Localization factor PodJL</fullName>
    </recommendedName>
</protein>
<reference evidence="2" key="2">
    <citation type="submission" date="2021-08" db="EMBL/GenBank/DDBJ databases">
        <authorList>
            <person name="Tani A."/>
            <person name="Ola A."/>
            <person name="Ogura Y."/>
            <person name="Katsura K."/>
            <person name="Hayashi T."/>
        </authorList>
    </citation>
    <scope>NUCLEOTIDE SEQUENCE</scope>
    <source>
        <strain evidence="2">DSM 14458</strain>
    </source>
</reference>
<feature type="region of interest" description="Disordered" evidence="1">
    <location>
        <begin position="1108"/>
        <end position="1153"/>
    </location>
</feature>
<feature type="compositionally biased region" description="Basic and acidic residues" evidence="1">
    <location>
        <begin position="670"/>
        <end position="684"/>
    </location>
</feature>